<proteinExistence type="predicted"/>
<sequence length="101" mass="10822">MAEPNPYLDKSDAELDRQFALIMQAKEAKGASLDIAAAAALKWSLSHLKERGKLNEALASITVQSLPKESLMGRPAGFSETQVDAIKKAVVSAIEQAAKKI</sequence>
<reference evidence="1 2" key="1">
    <citation type="submission" date="2018-08" db="EMBL/GenBank/DDBJ databases">
        <title>Genome sequencing of Agrobacterium vitis strain ICMP 10754.</title>
        <authorList>
            <person name="Visnovsky S.B."/>
            <person name="Pitman A.R."/>
        </authorList>
    </citation>
    <scope>NUCLEOTIDE SEQUENCE [LARGE SCALE GENOMIC DNA]</scope>
    <source>
        <strain evidence="1 2">ICMP 10754</strain>
    </source>
</reference>
<dbReference type="AlphaFoldDB" id="A0A7J4X4T2"/>
<comment type="caution">
    <text evidence="1">The sequence shown here is derived from an EMBL/GenBank/DDBJ whole genome shotgun (WGS) entry which is preliminary data.</text>
</comment>
<dbReference type="Proteomes" id="UP000436911">
    <property type="component" value="Unassembled WGS sequence"/>
</dbReference>
<evidence type="ECO:0000313" key="2">
    <source>
        <dbReference type="Proteomes" id="UP000436911"/>
    </source>
</evidence>
<gene>
    <name evidence="1" type="ORF">DXT89_13945</name>
</gene>
<organism evidence="1 2">
    <name type="scientific">Agrobacterium vitis</name>
    <name type="common">Rhizobium vitis</name>
    <dbReference type="NCBI Taxonomy" id="373"/>
    <lineage>
        <taxon>Bacteria</taxon>
        <taxon>Pseudomonadati</taxon>
        <taxon>Pseudomonadota</taxon>
        <taxon>Alphaproteobacteria</taxon>
        <taxon>Hyphomicrobiales</taxon>
        <taxon>Rhizobiaceae</taxon>
        <taxon>Rhizobium/Agrobacterium group</taxon>
        <taxon>Agrobacterium</taxon>
    </lineage>
</organism>
<protein>
    <submittedName>
        <fullName evidence="1">Uncharacterized protein</fullName>
    </submittedName>
</protein>
<accession>A0A7J4X4T2</accession>
<evidence type="ECO:0000313" key="1">
    <source>
        <dbReference type="EMBL" id="KAA3527032.1"/>
    </source>
</evidence>
<dbReference type="RefSeq" id="WP_149916782.1">
    <property type="nucleotide sequence ID" value="NZ_QUSG01000006.1"/>
</dbReference>
<name>A0A7J4X4T2_AGRVI</name>
<dbReference type="EMBL" id="QUSG01000006">
    <property type="protein sequence ID" value="KAA3527032.1"/>
    <property type="molecule type" value="Genomic_DNA"/>
</dbReference>